<dbReference type="EMBL" id="BPLR01019336">
    <property type="protein sequence ID" value="GIX66703.1"/>
    <property type="molecule type" value="Genomic_DNA"/>
</dbReference>
<name>A0AAV4M2U8_CAEEX</name>
<dbReference type="AlphaFoldDB" id="A0AAV4M2U8"/>
<dbReference type="Proteomes" id="UP001054945">
    <property type="component" value="Unassembled WGS sequence"/>
</dbReference>
<protein>
    <submittedName>
        <fullName evidence="2">Uncharacterized protein</fullName>
    </submittedName>
</protein>
<comment type="caution">
    <text evidence="2">The sequence shown here is derived from an EMBL/GenBank/DDBJ whole genome shotgun (WGS) entry which is preliminary data.</text>
</comment>
<keyword evidence="3" id="KW-1185">Reference proteome</keyword>
<gene>
    <name evidence="2" type="ORF">CEXT_652741</name>
</gene>
<feature type="region of interest" description="Disordered" evidence="1">
    <location>
        <begin position="32"/>
        <end position="90"/>
    </location>
</feature>
<proteinExistence type="predicted"/>
<organism evidence="2 3">
    <name type="scientific">Caerostris extrusa</name>
    <name type="common">Bark spider</name>
    <name type="synonym">Caerostris bankana</name>
    <dbReference type="NCBI Taxonomy" id="172846"/>
    <lineage>
        <taxon>Eukaryota</taxon>
        <taxon>Metazoa</taxon>
        <taxon>Ecdysozoa</taxon>
        <taxon>Arthropoda</taxon>
        <taxon>Chelicerata</taxon>
        <taxon>Arachnida</taxon>
        <taxon>Araneae</taxon>
        <taxon>Araneomorphae</taxon>
        <taxon>Entelegynae</taxon>
        <taxon>Araneoidea</taxon>
        <taxon>Araneidae</taxon>
        <taxon>Caerostris</taxon>
    </lineage>
</organism>
<evidence type="ECO:0000313" key="3">
    <source>
        <dbReference type="Proteomes" id="UP001054945"/>
    </source>
</evidence>
<evidence type="ECO:0000313" key="2">
    <source>
        <dbReference type="EMBL" id="GIX66703.1"/>
    </source>
</evidence>
<sequence>MDPPNDDDGDLPNGGWSKQLANDVLEVGGDLTTFSRHSKRSSSRKDLGGAHQDPLPDDEGPSFRKQKGSGSTRTVALITGSDEPWDGPSE</sequence>
<reference evidence="2 3" key="1">
    <citation type="submission" date="2021-06" db="EMBL/GenBank/DDBJ databases">
        <title>Caerostris extrusa draft genome.</title>
        <authorList>
            <person name="Kono N."/>
            <person name="Arakawa K."/>
        </authorList>
    </citation>
    <scope>NUCLEOTIDE SEQUENCE [LARGE SCALE GENOMIC DNA]</scope>
</reference>
<accession>A0AAV4M2U8</accession>
<evidence type="ECO:0000256" key="1">
    <source>
        <dbReference type="SAM" id="MobiDB-lite"/>
    </source>
</evidence>